<organism evidence="1 2">
    <name type="scientific">Dechloromonas agitata</name>
    <dbReference type="NCBI Taxonomy" id="73030"/>
    <lineage>
        <taxon>Bacteria</taxon>
        <taxon>Pseudomonadati</taxon>
        <taxon>Pseudomonadota</taxon>
        <taxon>Betaproteobacteria</taxon>
        <taxon>Rhodocyclales</taxon>
        <taxon>Azonexaceae</taxon>
        <taxon>Dechloromonas</taxon>
    </lineage>
</organism>
<dbReference type="AlphaFoldDB" id="A0A930BVR1"/>
<comment type="caution">
    <text evidence="1">The sequence shown here is derived from an EMBL/GenBank/DDBJ whole genome shotgun (WGS) entry which is preliminary data.</text>
</comment>
<evidence type="ECO:0000313" key="1">
    <source>
        <dbReference type="EMBL" id="MBF1164893.1"/>
    </source>
</evidence>
<sequence length="110" mass="12365">MPNNLYAALPPLSASAEQFTDLLDAPGLRIERIVSTGQASPPGFWYDQAEDEWVVLIAGEALLHFADEPEPRHLRPGDHLDIAAGRRHRVDWTKPGEHTIWLAIHRIRGE</sequence>
<accession>A0A930BVR1</accession>
<dbReference type="InterPro" id="IPR011051">
    <property type="entry name" value="RmlC_Cupin_sf"/>
</dbReference>
<reference evidence="1" key="1">
    <citation type="submission" date="2020-04" db="EMBL/GenBank/DDBJ databases">
        <title>Deep metagenomics examines the oral microbiome during advanced dental caries in children, revealing novel taxa and co-occurrences with host molecules.</title>
        <authorList>
            <person name="Baker J.L."/>
            <person name="Morton J.T."/>
            <person name="Dinis M."/>
            <person name="Alvarez R."/>
            <person name="Tran N.C."/>
            <person name="Knight R."/>
            <person name="Edlund A."/>
        </authorList>
    </citation>
    <scope>NUCLEOTIDE SEQUENCE</scope>
    <source>
        <strain evidence="1">JCVI_32_bin.24</strain>
    </source>
</reference>
<name>A0A930BVR1_9RHOO</name>
<dbReference type="Gene3D" id="2.60.120.10">
    <property type="entry name" value="Jelly Rolls"/>
    <property type="match status" value="1"/>
</dbReference>
<dbReference type="SUPFAM" id="SSF51182">
    <property type="entry name" value="RmlC-like cupins"/>
    <property type="match status" value="1"/>
</dbReference>
<dbReference type="CDD" id="cd06981">
    <property type="entry name" value="cupin_reut_a1446"/>
    <property type="match status" value="1"/>
</dbReference>
<dbReference type="Proteomes" id="UP000718593">
    <property type="component" value="Unassembled WGS sequence"/>
</dbReference>
<dbReference type="InterPro" id="IPR014710">
    <property type="entry name" value="RmlC-like_jellyroll"/>
</dbReference>
<dbReference type="EMBL" id="JABZMI010000123">
    <property type="protein sequence ID" value="MBF1164893.1"/>
    <property type="molecule type" value="Genomic_DNA"/>
</dbReference>
<proteinExistence type="predicted"/>
<protein>
    <submittedName>
        <fullName evidence="1">Cupin</fullName>
    </submittedName>
</protein>
<evidence type="ECO:0000313" key="2">
    <source>
        <dbReference type="Proteomes" id="UP000718593"/>
    </source>
</evidence>
<gene>
    <name evidence="1" type="ORF">HXL68_07615</name>
</gene>